<dbReference type="Proteomes" id="UP000805649">
    <property type="component" value="Unassembled WGS sequence"/>
</dbReference>
<sequence length="1234" mass="136460">MTTIHEDMDEFVNWEAAAAEVGSIFNMPSHDVPPPDPNLDLVLENVDDDDFGFFALQHFSGDAAPGAAVPGSTLGTLDTQVNTVPGDSCNANCTFDKHQCNKLQDWWVAPEFPCDNCTLGGYQCKKIREGRYKDYCTSCVALRSGCSFATQPVDSTDLFLSDALPQNPWPTMGDHPSTIPQENGAIPVSLPGTSTPDLLTSLAGSSDEHAMALLNKAAPPAKIGARFSRESVRILKNWLSTHTRHPYPSDEEKEMLQRQTGLNKTQITNWLANARRRGKTQAPRSTSPHVRSSWSGPIDIPQRRGTPAPDGRTRSMNPLERWVDSPPENEPATVTAIARAVASSSGASSGLNSPYSFNFTDDGSGRSLCNASSASSVGTSHSSGGSFASAYSHASRGSFGSFGSFNRGRRRRRRRAGGNPSDEKTSLATPLKTFQCTFCTETFRTKHDWQRHEKSLHLSLERWVCAPDGPVALNPQTNQLCCVFCGEANPDSAHVESHNHTACQERTLEERTFYRKDHLNQHLRLVHNVKFVDWSMKAWKVATPEIRSRCGFCGVVLPNWTSRVEHLAEHFKTGNTMADWKGDWGFEAPVLSMVENSIPPYLIDNERNTPYPYKASGVPAETPRSAYELLKMELAHFMQNHHDKTGRMPGEEEMQLEACRIIFASEVLSIREISYPFSWLRDLIMAAEDIMRQAKFGPMRSQIENRLSTLKINGKDNLFEACPLENQLHEFVRAKRLLGLTAMDEELQEEACKIVGRIEEVSTTPSDFIANWLVKLIYNSTDWLANFRQRAHLPRTEDIVNAYERSTDLTKVDSTIHNYTRLERSLADYMTSQRALGIEPDDADLQRQARIIIYEFDDGWNQTAADNLEWLSAFKQRHQFSPSASGSSLTTSPASQGQLVTEGAQLSMSGSSSNVSSANVSSGIKCPLMTDEAAGSYVGSSPSTFVKTGPFFLNDANCYRRLARELGRWAAATMSPNNPNFHVPTDAEIQHQARWILYDDDDPWNQTAADNAEWLQRFKRDVGITKDAGPGLPPGDSWSISQGGTGFAPPYAFPNGNMAPFSDKSTGVPMRDLKTFDTDSAILNKYLETFKTRYAKPATIFCARELEDGLIRFVETEFAISGRFPDDDALRTQARLILNQPNTAADDQTLLDKFKNWMATRQSQAQSQPQQQAASSSSSAALPTGMDLTLSDAEMNNILQNMNIEFSAADLEGLEMTMGMDLGGGAPLGGGPAN</sequence>
<accession>A0ACC3YMS8</accession>
<evidence type="ECO:0000313" key="1">
    <source>
        <dbReference type="EMBL" id="KAL0933127.1"/>
    </source>
</evidence>
<keyword evidence="2" id="KW-1185">Reference proteome</keyword>
<reference evidence="1 2" key="1">
    <citation type="journal article" date="2020" name="Phytopathology">
        <title>Genome Sequence Resources of Colletotrichum truncatum, C. plurivorum, C. musicola, and C. sojae: Four Species Pathogenic to Soybean (Glycine max).</title>
        <authorList>
            <person name="Rogerio F."/>
            <person name="Boufleur T.R."/>
            <person name="Ciampi-Guillardi M."/>
            <person name="Sukno S.A."/>
            <person name="Thon M.R."/>
            <person name="Massola Junior N.S."/>
            <person name="Baroncelli R."/>
        </authorList>
    </citation>
    <scope>NUCLEOTIDE SEQUENCE [LARGE SCALE GENOMIC DNA]</scope>
    <source>
        <strain evidence="1 2">CMES1059</strain>
    </source>
</reference>
<name>A0ACC3YMS8_COLTU</name>
<gene>
    <name evidence="1" type="ORF">CTRU02_212090</name>
</gene>
<proteinExistence type="predicted"/>
<comment type="caution">
    <text evidence="1">The sequence shown here is derived from an EMBL/GenBank/DDBJ whole genome shotgun (WGS) entry which is preliminary data.</text>
</comment>
<evidence type="ECO:0000313" key="2">
    <source>
        <dbReference type="Proteomes" id="UP000805649"/>
    </source>
</evidence>
<organism evidence="1 2">
    <name type="scientific">Colletotrichum truncatum</name>
    <name type="common">Anthracnose fungus</name>
    <name type="synonym">Colletotrichum capsici</name>
    <dbReference type="NCBI Taxonomy" id="5467"/>
    <lineage>
        <taxon>Eukaryota</taxon>
        <taxon>Fungi</taxon>
        <taxon>Dikarya</taxon>
        <taxon>Ascomycota</taxon>
        <taxon>Pezizomycotina</taxon>
        <taxon>Sordariomycetes</taxon>
        <taxon>Hypocreomycetidae</taxon>
        <taxon>Glomerellales</taxon>
        <taxon>Glomerellaceae</taxon>
        <taxon>Colletotrichum</taxon>
        <taxon>Colletotrichum truncatum species complex</taxon>
    </lineage>
</organism>
<protein>
    <submittedName>
        <fullName evidence="1">C2H2 type zinc finger domain-containing protein</fullName>
    </submittedName>
</protein>
<dbReference type="EMBL" id="VUJX02000008">
    <property type="protein sequence ID" value="KAL0933127.1"/>
    <property type="molecule type" value="Genomic_DNA"/>
</dbReference>